<dbReference type="InParanoid" id="A0A078B808"/>
<protein>
    <submittedName>
        <fullName evidence="2">Uncharacterized protein</fullName>
    </submittedName>
</protein>
<sequence>MTIKDSQFSTDLKQSFTDNGKRDLPDDLNKYNKIRQSQNGGGDSSNNLVDDSQSKPKIFNESIKSGYQSTTSNKINFKNKQSYDLNESQLSMISKSQISHSKDSYTEKNFILPELSQSKAQLGKKSDSIYEQSFKKEDNSMANRNVIISQIDSIDNYADDQFCEPTIEQNSTSKMTQKLPETSQSLLIDKTKQMNVLEAKSPQVTLKQQNSLINNKEEIARKDIDSNKHDQVISIDNVMNQANKISTEQVSLIQSELTSIKKTTTENQYLEDGFEAEEDIEEEI</sequence>
<evidence type="ECO:0000313" key="3">
    <source>
        <dbReference type="Proteomes" id="UP000039865"/>
    </source>
</evidence>
<reference evidence="2 3" key="1">
    <citation type="submission" date="2014-06" db="EMBL/GenBank/DDBJ databases">
        <authorList>
            <person name="Swart Estienne"/>
        </authorList>
    </citation>
    <scope>NUCLEOTIDE SEQUENCE [LARGE SCALE GENOMIC DNA]</scope>
    <source>
        <strain evidence="2 3">130c</strain>
    </source>
</reference>
<gene>
    <name evidence="2" type="primary">Contig19097.g20254</name>
    <name evidence="2" type="ORF">STYLEM_19498</name>
</gene>
<feature type="region of interest" description="Disordered" evidence="1">
    <location>
        <begin position="1"/>
        <end position="53"/>
    </location>
</feature>
<dbReference type="AlphaFoldDB" id="A0A078B808"/>
<dbReference type="Proteomes" id="UP000039865">
    <property type="component" value="Unassembled WGS sequence"/>
</dbReference>
<proteinExistence type="predicted"/>
<keyword evidence="3" id="KW-1185">Reference proteome</keyword>
<evidence type="ECO:0000313" key="2">
    <source>
        <dbReference type="EMBL" id="CDW90356.1"/>
    </source>
</evidence>
<organism evidence="2 3">
    <name type="scientific">Stylonychia lemnae</name>
    <name type="common">Ciliate</name>
    <dbReference type="NCBI Taxonomy" id="5949"/>
    <lineage>
        <taxon>Eukaryota</taxon>
        <taxon>Sar</taxon>
        <taxon>Alveolata</taxon>
        <taxon>Ciliophora</taxon>
        <taxon>Intramacronucleata</taxon>
        <taxon>Spirotrichea</taxon>
        <taxon>Stichotrichia</taxon>
        <taxon>Sporadotrichida</taxon>
        <taxon>Oxytrichidae</taxon>
        <taxon>Stylonychinae</taxon>
        <taxon>Stylonychia</taxon>
    </lineage>
</organism>
<feature type="compositionally biased region" description="Basic and acidic residues" evidence="1">
    <location>
        <begin position="19"/>
        <end position="30"/>
    </location>
</feature>
<feature type="compositionally biased region" description="Polar residues" evidence="1">
    <location>
        <begin position="34"/>
        <end position="51"/>
    </location>
</feature>
<feature type="compositionally biased region" description="Polar residues" evidence="1">
    <location>
        <begin position="1"/>
        <end position="18"/>
    </location>
</feature>
<accession>A0A078B808</accession>
<evidence type="ECO:0000256" key="1">
    <source>
        <dbReference type="SAM" id="MobiDB-lite"/>
    </source>
</evidence>
<dbReference type="EMBL" id="CCKQ01018398">
    <property type="protein sequence ID" value="CDW90356.1"/>
    <property type="molecule type" value="Genomic_DNA"/>
</dbReference>
<name>A0A078B808_STYLE</name>